<dbReference type="EMBL" id="JAOQKE010000008">
    <property type="protein sequence ID" value="MCU6725334.1"/>
    <property type="molecule type" value="Genomic_DNA"/>
</dbReference>
<dbReference type="Gene3D" id="3.40.190.10">
    <property type="entry name" value="Periplasmic binding protein-like II"/>
    <property type="match status" value="1"/>
</dbReference>
<dbReference type="Pfam" id="PF13416">
    <property type="entry name" value="SBP_bac_8"/>
    <property type="match status" value="1"/>
</dbReference>
<dbReference type="InterPro" id="IPR006059">
    <property type="entry name" value="SBP"/>
</dbReference>
<comment type="caution">
    <text evidence="1">The sequence shown here is derived from an EMBL/GenBank/DDBJ whole genome shotgun (WGS) entry which is preliminary data.</text>
</comment>
<evidence type="ECO:0000313" key="1">
    <source>
        <dbReference type="EMBL" id="MCU6725334.1"/>
    </source>
</evidence>
<dbReference type="Proteomes" id="UP001652338">
    <property type="component" value="Unassembled WGS sequence"/>
</dbReference>
<protein>
    <submittedName>
        <fullName evidence="1">Extracellular solute-binding protein</fullName>
    </submittedName>
</protein>
<proteinExistence type="predicted"/>
<reference evidence="1 2" key="1">
    <citation type="journal article" date="2021" name="ISME Commun">
        <title>Automated analysis of genomic sequences facilitates high-throughput and comprehensive description of bacteria.</title>
        <authorList>
            <person name="Hitch T.C.A."/>
        </authorList>
    </citation>
    <scope>NUCLEOTIDE SEQUENCE [LARGE SCALE GENOMIC DNA]</scope>
    <source>
        <strain evidence="1 2">Sanger_29</strain>
    </source>
</reference>
<gene>
    <name evidence="1" type="ORF">OCV47_08225</name>
</gene>
<accession>A0ABT2SLF4</accession>
<name>A0ABT2SLF4_9FIRM</name>
<evidence type="ECO:0000313" key="2">
    <source>
        <dbReference type="Proteomes" id="UP001652338"/>
    </source>
</evidence>
<organism evidence="1 2">
    <name type="scientific">Muricoprocola aceti</name>
    <dbReference type="NCBI Taxonomy" id="2981772"/>
    <lineage>
        <taxon>Bacteria</taxon>
        <taxon>Bacillati</taxon>
        <taxon>Bacillota</taxon>
        <taxon>Clostridia</taxon>
        <taxon>Lachnospirales</taxon>
        <taxon>Lachnospiraceae</taxon>
        <taxon>Muricoprocola</taxon>
    </lineage>
</organism>
<keyword evidence="2" id="KW-1185">Reference proteome</keyword>
<dbReference type="SUPFAM" id="SSF53850">
    <property type="entry name" value="Periplasmic binding protein-like II"/>
    <property type="match status" value="1"/>
</dbReference>
<sequence>MYKETYDDGGVLDLENPVTLTIWHYYNGAYQAAFDKLVEEFNNSAGKDLGIYAEEMPDLFSAYTDSALGLQKDGLLTDLNQYFTAEELDKYVDAYVQEGEFAGDGGLYVFPVAKSTEITMMNKTDWDKFAEETGATLDDLSTVEGIAKVAEQYYDWTDAQTPDVPDDGKAFYGRDSMSNYFLIGMKQMGYDLIEVEDGKVTLQADKEAIHKMWENYYVPYVKGYFVSYGKFGSDDVKTGDTLAYTGSTASSMYFPDNVELDDDSYPIDYAICNAPVFEGGEAYSVQQGAGMAMTKSDEAHEYAGSVFLKWFTQSENSLKFGAASGYLPVQKEANKAEALDRVVEEEQLQIAPKTYDCLTMVMDQFADTRYYVPKCFANSYQVRKILDYNLKDKAVADRETIDAEVSEGTSREEAAAPYITEEAFDTWYDEFVSALTEAAGLNE</sequence>
<dbReference type="RefSeq" id="WP_262654655.1">
    <property type="nucleotide sequence ID" value="NZ_JAOQKE010000008.1"/>
</dbReference>